<protein>
    <submittedName>
        <fullName evidence="1">Uncharacterized protein</fullName>
    </submittedName>
</protein>
<accession>A0ACB8VRH9</accession>
<evidence type="ECO:0000313" key="1">
    <source>
        <dbReference type="EMBL" id="KAI3357517.1"/>
    </source>
</evidence>
<keyword evidence="2" id="KW-1185">Reference proteome</keyword>
<dbReference type="Proteomes" id="UP000831701">
    <property type="component" value="Chromosome 19"/>
</dbReference>
<sequence length="488" mass="55432">FEKKGKKETCPVLEQFLCHVAKTGQPILPWLQLKSYFMFKLEKVMDDFHASTPEQRGTHNPNVEYVPFEEMKMRILKIVDGYNGIPFTIQRLCELLTDPKRNYTGTDKFLMGLEKNVMVVSCVYPTSDRNVNGPSTPKPLNRPKLSSCHSLSTNGLPDCTVSKESEPATATAEEHSISDPLPSEGEITQNSGIKNKHPVEEEGEEEEEDSDADKHEVKRLKFDEKDEDEAQSEGKESSCCKAPEGLSETPESSKDSCGEEYRSESSCDTPAISEDHVSPGSLQGVDERIPTMGQRLSEDSDPDKEIDVAELQEWYKKFVVECPSGTLFMHEFKSFFGVTDNKEAADYIENMFRAFDKNGDNTIDFLEYVAALNLVLRGKLEHKLKWTFKMYDKDGSGCIDKTELLEIVESIYRLKKACHGELDEECNLLTPDQVVDRIFELVDENGDGELSLDEFIDGARRDKWVMKMLQMDVNPGDWMNERRRSANF</sequence>
<comment type="caution">
    <text evidence="1">The sequence shown here is derived from an EMBL/GenBank/DDBJ whole genome shotgun (WGS) entry which is preliminary data.</text>
</comment>
<dbReference type="EMBL" id="CM041549">
    <property type="protein sequence ID" value="KAI3357517.1"/>
    <property type="molecule type" value="Genomic_DNA"/>
</dbReference>
<feature type="non-terminal residue" evidence="1">
    <location>
        <position position="1"/>
    </location>
</feature>
<reference evidence="1" key="1">
    <citation type="submission" date="2022-04" db="EMBL/GenBank/DDBJ databases">
        <title>Jade perch genome.</title>
        <authorList>
            <person name="Chao B."/>
        </authorList>
    </citation>
    <scope>NUCLEOTIDE SEQUENCE</scope>
    <source>
        <strain evidence="1">CB-2022</strain>
    </source>
</reference>
<gene>
    <name evidence="1" type="ORF">L3Q82_015936</name>
</gene>
<name>A0ACB8VRH9_9TELE</name>
<organism evidence="1 2">
    <name type="scientific">Scortum barcoo</name>
    <name type="common">barcoo grunter</name>
    <dbReference type="NCBI Taxonomy" id="214431"/>
    <lineage>
        <taxon>Eukaryota</taxon>
        <taxon>Metazoa</taxon>
        <taxon>Chordata</taxon>
        <taxon>Craniata</taxon>
        <taxon>Vertebrata</taxon>
        <taxon>Euteleostomi</taxon>
        <taxon>Actinopterygii</taxon>
        <taxon>Neopterygii</taxon>
        <taxon>Teleostei</taxon>
        <taxon>Neoteleostei</taxon>
        <taxon>Acanthomorphata</taxon>
        <taxon>Eupercaria</taxon>
        <taxon>Centrarchiformes</taxon>
        <taxon>Terapontoidei</taxon>
        <taxon>Terapontidae</taxon>
        <taxon>Scortum</taxon>
    </lineage>
</organism>
<proteinExistence type="predicted"/>
<evidence type="ECO:0000313" key="2">
    <source>
        <dbReference type="Proteomes" id="UP000831701"/>
    </source>
</evidence>